<protein>
    <recommendedName>
        <fullName evidence="3">F-box domain-containing protein</fullName>
    </recommendedName>
</protein>
<dbReference type="Proteomes" id="UP001218218">
    <property type="component" value="Unassembled WGS sequence"/>
</dbReference>
<accession>A0AAD6ZVU0</accession>
<dbReference type="EMBL" id="JARIHO010000025">
    <property type="protein sequence ID" value="KAJ7342572.1"/>
    <property type="molecule type" value="Genomic_DNA"/>
</dbReference>
<sequence>MAQRNAPITCLASETLSDIFRYTLPSRPPLVYSPFPAPTFPIPNSSQAPLLLCQISSRFREIAGADPRLWRSLCTEKIVNPQLMEVWLKQAGDISLSLRIARALGPSPQWPLVYINPSILPDLSYISPIQRYLPILLTKISQCRQLQMVDCFIPQFVPPVSFLVLESLSVTIQRTNLPAARWLSHALGGAPRLTRFHWSRPAVAVPWAQLSHLSLDVKPFGPGLLRSVLDTATQVQHLRLHFELAIPHLQTTSVQLSVTTFSIVGGSQLAPSIILPNLTHLIIEWAGPTSNADDSDLPSFLQHSQCAITTLEVWELPFLGFPNVLLSRQVSHSLRHLVIVSK</sequence>
<reference evidence="1" key="1">
    <citation type="submission" date="2023-03" db="EMBL/GenBank/DDBJ databases">
        <title>Massive genome expansion in bonnet fungi (Mycena s.s.) driven by repeated elements and novel gene families across ecological guilds.</title>
        <authorList>
            <consortium name="Lawrence Berkeley National Laboratory"/>
            <person name="Harder C.B."/>
            <person name="Miyauchi S."/>
            <person name="Viragh M."/>
            <person name="Kuo A."/>
            <person name="Thoen E."/>
            <person name="Andreopoulos B."/>
            <person name="Lu D."/>
            <person name="Skrede I."/>
            <person name="Drula E."/>
            <person name="Henrissat B."/>
            <person name="Morin E."/>
            <person name="Kohler A."/>
            <person name="Barry K."/>
            <person name="LaButti K."/>
            <person name="Morin E."/>
            <person name="Salamov A."/>
            <person name="Lipzen A."/>
            <person name="Mereny Z."/>
            <person name="Hegedus B."/>
            <person name="Baldrian P."/>
            <person name="Stursova M."/>
            <person name="Weitz H."/>
            <person name="Taylor A."/>
            <person name="Grigoriev I.V."/>
            <person name="Nagy L.G."/>
            <person name="Martin F."/>
            <person name="Kauserud H."/>
        </authorList>
    </citation>
    <scope>NUCLEOTIDE SEQUENCE</scope>
    <source>
        <strain evidence="1">CBHHK002</strain>
    </source>
</reference>
<evidence type="ECO:0000313" key="1">
    <source>
        <dbReference type="EMBL" id="KAJ7342572.1"/>
    </source>
</evidence>
<comment type="caution">
    <text evidence="1">The sequence shown here is derived from an EMBL/GenBank/DDBJ whole genome shotgun (WGS) entry which is preliminary data.</text>
</comment>
<proteinExistence type="predicted"/>
<evidence type="ECO:0008006" key="3">
    <source>
        <dbReference type="Google" id="ProtNLM"/>
    </source>
</evidence>
<organism evidence="1 2">
    <name type="scientific">Mycena albidolilacea</name>
    <dbReference type="NCBI Taxonomy" id="1033008"/>
    <lineage>
        <taxon>Eukaryota</taxon>
        <taxon>Fungi</taxon>
        <taxon>Dikarya</taxon>
        <taxon>Basidiomycota</taxon>
        <taxon>Agaricomycotina</taxon>
        <taxon>Agaricomycetes</taxon>
        <taxon>Agaricomycetidae</taxon>
        <taxon>Agaricales</taxon>
        <taxon>Marasmiineae</taxon>
        <taxon>Mycenaceae</taxon>
        <taxon>Mycena</taxon>
    </lineage>
</organism>
<keyword evidence="2" id="KW-1185">Reference proteome</keyword>
<evidence type="ECO:0000313" key="2">
    <source>
        <dbReference type="Proteomes" id="UP001218218"/>
    </source>
</evidence>
<gene>
    <name evidence="1" type="ORF">DFH08DRAFT_963313</name>
</gene>
<dbReference type="AlphaFoldDB" id="A0AAD6ZVU0"/>
<name>A0AAD6ZVU0_9AGAR</name>